<evidence type="ECO:0000256" key="3">
    <source>
        <dbReference type="ARBA" id="ARBA00022448"/>
    </source>
</evidence>
<evidence type="ECO:0000313" key="11">
    <source>
        <dbReference type="Proteomes" id="UP000298493"/>
    </source>
</evidence>
<feature type="transmembrane region" description="Helical" evidence="8">
    <location>
        <begin position="1828"/>
        <end position="1852"/>
    </location>
</feature>
<dbReference type="PRINTS" id="PR00171">
    <property type="entry name" value="SUGRTRNSPORT"/>
</dbReference>
<feature type="compositionally biased region" description="Polar residues" evidence="7">
    <location>
        <begin position="178"/>
        <end position="194"/>
    </location>
</feature>
<dbReference type="FunFam" id="1.20.1250.20:FF:000119">
    <property type="entry name" value="MFS monosaccharide transporter, putative"/>
    <property type="match status" value="1"/>
</dbReference>
<dbReference type="CDD" id="cd17356">
    <property type="entry name" value="MFS_HXT"/>
    <property type="match status" value="1"/>
</dbReference>
<evidence type="ECO:0000256" key="8">
    <source>
        <dbReference type="SAM" id="Phobius"/>
    </source>
</evidence>
<comment type="similarity">
    <text evidence="2">Belongs to the major facilitator superfamily. Sugar transporter (TC 2.A.1.1) family.</text>
</comment>
<keyword evidence="5 8" id="KW-1133">Transmembrane helix</keyword>
<feature type="compositionally biased region" description="Polar residues" evidence="7">
    <location>
        <begin position="1152"/>
        <end position="1161"/>
    </location>
</feature>
<protein>
    <recommendedName>
        <fullName evidence="9">Major facilitator superfamily (MFS) profile domain-containing protein</fullName>
    </recommendedName>
</protein>
<feature type="compositionally biased region" description="Acidic residues" evidence="7">
    <location>
        <begin position="1107"/>
        <end position="1122"/>
    </location>
</feature>
<feature type="compositionally biased region" description="Basic and acidic residues" evidence="7">
    <location>
        <begin position="1443"/>
        <end position="1462"/>
    </location>
</feature>
<evidence type="ECO:0000256" key="5">
    <source>
        <dbReference type="ARBA" id="ARBA00022989"/>
    </source>
</evidence>
<feature type="transmembrane region" description="Helical" evidence="8">
    <location>
        <begin position="1676"/>
        <end position="1696"/>
    </location>
</feature>
<dbReference type="GO" id="GO:0005351">
    <property type="term" value="F:carbohydrate:proton symporter activity"/>
    <property type="evidence" value="ECO:0007669"/>
    <property type="project" value="TreeGrafter"/>
</dbReference>
<feature type="domain" description="Major facilitator superfamily (MFS) profile" evidence="9">
    <location>
        <begin position="1582"/>
        <end position="2012"/>
    </location>
</feature>
<feature type="region of interest" description="Disordered" evidence="7">
    <location>
        <begin position="16"/>
        <end position="42"/>
    </location>
</feature>
<dbReference type="InterPro" id="IPR005829">
    <property type="entry name" value="Sugar_transporter_CS"/>
</dbReference>
<name>A0A4Z1NXK0_9PEZI</name>
<feature type="compositionally biased region" description="Low complexity" evidence="7">
    <location>
        <begin position="1254"/>
        <end position="1268"/>
    </location>
</feature>
<evidence type="ECO:0000259" key="9">
    <source>
        <dbReference type="PROSITE" id="PS50850"/>
    </source>
</evidence>
<comment type="caution">
    <text evidence="10">The sequence shown here is derived from an EMBL/GenBank/DDBJ whole genome shotgun (WGS) entry which is preliminary data.</text>
</comment>
<comment type="subcellular location">
    <subcellularLocation>
        <location evidence="1">Membrane</location>
        <topology evidence="1">Multi-pass membrane protein</topology>
    </subcellularLocation>
</comment>
<proteinExistence type="inferred from homology"/>
<reference evidence="10 11" key="1">
    <citation type="submission" date="2019-04" db="EMBL/GenBank/DDBJ databases">
        <title>High contiguity whole genome sequence and gene annotation resource for two Venturia nashicola isolates.</title>
        <authorList>
            <person name="Prokchorchik M."/>
            <person name="Won K."/>
            <person name="Lee Y."/>
            <person name="Choi E.D."/>
            <person name="Segonzac C."/>
            <person name="Sohn K.H."/>
        </authorList>
    </citation>
    <scope>NUCLEOTIDE SEQUENCE [LARGE SCALE GENOMIC DNA]</scope>
    <source>
        <strain evidence="10 11">PRI2</strain>
    </source>
</reference>
<dbReference type="InterPro" id="IPR005828">
    <property type="entry name" value="MFS_sugar_transport-like"/>
</dbReference>
<dbReference type="InterPro" id="IPR036259">
    <property type="entry name" value="MFS_trans_sf"/>
</dbReference>
<feature type="region of interest" description="Disordered" evidence="7">
    <location>
        <begin position="1498"/>
        <end position="1533"/>
    </location>
</feature>
<feature type="compositionally biased region" description="Low complexity" evidence="7">
    <location>
        <begin position="874"/>
        <end position="892"/>
    </location>
</feature>
<dbReference type="Gene3D" id="1.20.1250.20">
    <property type="entry name" value="MFS general substrate transporter like domains"/>
    <property type="match status" value="1"/>
</dbReference>
<feature type="transmembrane region" description="Helical" evidence="8">
    <location>
        <begin position="1864"/>
        <end position="1886"/>
    </location>
</feature>
<feature type="region of interest" description="Disordered" evidence="7">
    <location>
        <begin position="1247"/>
        <end position="1274"/>
    </location>
</feature>
<dbReference type="GO" id="GO:0016020">
    <property type="term" value="C:membrane"/>
    <property type="evidence" value="ECO:0007669"/>
    <property type="project" value="UniProtKB-SubCell"/>
</dbReference>
<dbReference type="PANTHER" id="PTHR48022:SF73">
    <property type="entry name" value="METABOLITE TRANSPORT PROTEIN YDL199C-RELATED"/>
    <property type="match status" value="1"/>
</dbReference>
<dbReference type="InterPro" id="IPR020846">
    <property type="entry name" value="MFS_dom"/>
</dbReference>
<dbReference type="Proteomes" id="UP000298493">
    <property type="component" value="Unassembled WGS sequence"/>
</dbReference>
<evidence type="ECO:0000256" key="2">
    <source>
        <dbReference type="ARBA" id="ARBA00010992"/>
    </source>
</evidence>
<keyword evidence="6 8" id="KW-0472">Membrane</keyword>
<gene>
    <name evidence="10" type="ORF">E6O75_ATG07389</name>
</gene>
<evidence type="ECO:0000313" key="10">
    <source>
        <dbReference type="EMBL" id="TID19929.1"/>
    </source>
</evidence>
<feature type="transmembrane region" description="Helical" evidence="8">
    <location>
        <begin position="1893"/>
        <end position="1914"/>
    </location>
</feature>
<feature type="transmembrane region" description="Helical" evidence="8">
    <location>
        <begin position="1989"/>
        <end position="2008"/>
    </location>
</feature>
<feature type="compositionally biased region" description="Basic residues" evidence="7">
    <location>
        <begin position="1509"/>
        <end position="1520"/>
    </location>
</feature>
<evidence type="ECO:0000256" key="4">
    <source>
        <dbReference type="ARBA" id="ARBA00022692"/>
    </source>
</evidence>
<feature type="compositionally biased region" description="Low complexity" evidence="7">
    <location>
        <begin position="130"/>
        <end position="149"/>
    </location>
</feature>
<dbReference type="PROSITE" id="PS00217">
    <property type="entry name" value="SUGAR_TRANSPORT_2"/>
    <property type="match status" value="1"/>
</dbReference>
<feature type="region of interest" description="Disordered" evidence="7">
    <location>
        <begin position="919"/>
        <end position="996"/>
    </location>
</feature>
<feature type="transmembrane region" description="Helical" evidence="8">
    <location>
        <begin position="1651"/>
        <end position="1669"/>
    </location>
</feature>
<keyword evidence="3" id="KW-0813">Transport</keyword>
<feature type="region of interest" description="Disordered" evidence="7">
    <location>
        <begin position="166"/>
        <end position="195"/>
    </location>
</feature>
<feature type="compositionally biased region" description="Basic and acidic residues" evidence="7">
    <location>
        <begin position="1130"/>
        <end position="1143"/>
    </location>
</feature>
<sequence>MSGTPTLEHVLFFGNGGESQPSFPTSVTSTAAPVDDESWGTRKADSNDALQESLHHFSDCETNQSVPLQLCKDPSAGLQEANHEKKQLMSNLPDVTGERSLSVPHEFYTELLDHFPQPIRHPFSANVKTLPLSPRSNSSASSPGPGISLDQTNTPDAILDKETRHHGTLRAEPKNHSIAITSPGSDSSNMSSIPTEPIASAKDIGMPTVVDIPADAKSVAILKTIKADKIKRTGSTTILLPKDTSNMSKAEQTKRAGPAAISIPQSTSGDFQTICADWGIKTVVPFTFENAIDGLFGKALTTALKASSSILGQVSHLCVLPERSSLVMLKNSPFQWISSTLIEFHIPEETLVQHGGEMIIIDSANVKIDYSENGTFSVLFSASRLGDDDRTWTWLESNVGLVARFQYEQELLPVTLSHTGKNAELNQLNGITVLDLVEALRLPLGALINLPLVGRMLKSPLTCASFEYSQLLDRSSPPSILTGRIVFRRERLQLRSFDLSDPEISIVFSSSRNLVSVDEGQWTFQISAFQTALQLKTQVDYAAVDYLARFHVQPKVTLGLLDFLELLAPNQIKPGSQKALRDFTVDQADVVLDTSDWSAISCSGDMRFPDGLPSLFEYDAYSSDDIALTSTIEVPTHGYDVDVLAFQSFFDSRPEILAKQKDTTFAVEDDEIMVAAPLNNDELWETLALAVKEHAQANSAIIDFGRDRVAEVVSSTPGHIASDAETKDERVIFSKLHRASVVQMATAVVQGSPLPSPTIVTIASGTDGSAAGSARRASRVISGTSTPPAVIAPTVEEEDEIIQEQTRDIDGVETIQHSVTDDHVADSQSDIFTSTWLDLSTQNGNQGSSLSIVHDSTIDGDDIERQTSVIPDKSVTSSTAPSPSPSLASSSPKFEQRELDQKSSTSSLGSEFQSFYRCTSPKPTLYTTPEDRALEIGPIKDAQEPEQLDDAESVASISGSEDEELTGDSQLSELTKEVSTAEATPTSTSPTTNNAPVIEAIHGFDFSDAFASSTDFTQIDKPIFACEKSLEHENEAGQEPFAPNPVHAVFSDFAPEENVTPTAELDYFNNVSPTRQSDDVDEDVTPFTRKSLDVTNQTRLTRKAEETMEEADEDETPTEEEAGPQRARRERAERRPARVREPSSLEEISETDPPSTATPTEQVEPKATPMISEHIPSKATRPMIISSQTLPPRAEGFNKAATTTAATDDIRPIQSTTSDLGTNKRTRRKSLLPSKSMRNLLKRVSSFGNLKEQPLPSSTSRNLSTSHSETAVPLPPLVMNGSFASGTTEGWQVDAGRNNVKVAKQDPLGYKNKLVVTVRRSSLSGACLRQRLATEAGSKLKFSLKLKYDLVGDGVLSVVADGKTVARHQASSGQGEVFDVQGVFDGEERGTLLELQMKSPFGLRSQGCSISATRTDTIPLYSNNTRRPANIPLHTLSSASRPGRREESSRSLIDHPDEKGESRSSISADSEFSLWSDTGDLVDQLAGQEDPLRIRLRDSLEEELPRSSGQRRSRPNKQVRYHPDVEDNEKKAAVPRKEDILIPEPPQRKITFGERCLVAIMAPNDGPSRIHGLHGKKLIYFTTIFVSLGVFLFGYDQGVMSGIITGPHFKDYFNQPSRAEIGTMVAILEVGAFVSSISIGKLGDMLGRRKTILYGSLVFIVGGALQTFANGMPVMMLGRIIAGLGVGALSTIVPVYQSEISPAHNRGKLACIEFTGNIAGYAASVWVDYGCTWINSDWSWRIPLGMQVIMGSLLAIGSLLILESPRWLLDHDLDEQGIVVIANLYGKGDIHNQKARDEYREIKMNVLLQRQEGERTYSAMFKQYHKRVFIAMSAQALAQLNGINVISYYAPLVFEQAGWVGRDAILMTGINAITYLLSTIPPWYLVDVWGRRMILLSGAVAMMVSLSAISYFIYLDIHLTPTLVVVFVMIYNAAFGYSWGPIPWLYPPEILPMSIRSKGASLSTATNWAFNWLVGEMTPILQEWIQWRLYLLHAFSCLVSFVVVYFIYPETANVRLEDMNSLFGDATTVAPTPETLAEAESLFGSARSPVPSLDLRRQGAGNITSDNAIPGLDIDPPDVKVKNGEPQLSRKGSSTSNREGLGGWISNMVQRARGSGEGDSSSAQYKSVNQDED</sequence>
<feature type="region of interest" description="Disordered" evidence="7">
    <location>
        <begin position="130"/>
        <end position="153"/>
    </location>
</feature>
<feature type="compositionally biased region" description="Basic and acidic residues" evidence="7">
    <location>
        <begin position="166"/>
        <end position="175"/>
    </location>
</feature>
<feature type="compositionally biased region" description="Basic and acidic residues" evidence="7">
    <location>
        <begin position="1521"/>
        <end position="1533"/>
    </location>
</feature>
<keyword evidence="4 8" id="KW-0812">Transmembrane</keyword>
<evidence type="ECO:0000256" key="7">
    <source>
        <dbReference type="SAM" id="MobiDB-lite"/>
    </source>
</evidence>
<dbReference type="PANTHER" id="PTHR48022">
    <property type="entry name" value="PLASTIDIC GLUCOSE TRANSPORTER 4"/>
    <property type="match status" value="1"/>
</dbReference>
<keyword evidence="11" id="KW-1185">Reference proteome</keyword>
<dbReference type="Pfam" id="PF00083">
    <property type="entry name" value="Sugar_tr"/>
    <property type="match status" value="1"/>
</dbReference>
<accession>A0A4Z1NXK0</accession>
<dbReference type="EMBL" id="SNSC02000011">
    <property type="protein sequence ID" value="TID19929.1"/>
    <property type="molecule type" value="Genomic_DNA"/>
</dbReference>
<feature type="region of interest" description="Disordered" evidence="7">
    <location>
        <begin position="2053"/>
        <end position="2133"/>
    </location>
</feature>
<feature type="compositionally biased region" description="Polar residues" evidence="7">
    <location>
        <begin position="2118"/>
        <end position="2133"/>
    </location>
</feature>
<dbReference type="SUPFAM" id="SSF103473">
    <property type="entry name" value="MFS general substrate transporter"/>
    <property type="match status" value="1"/>
</dbReference>
<dbReference type="InterPro" id="IPR003663">
    <property type="entry name" value="Sugar/inositol_transpt"/>
</dbReference>
<feature type="region of interest" description="Disordered" evidence="7">
    <location>
        <begin position="1067"/>
        <end position="1173"/>
    </location>
</feature>
<evidence type="ECO:0000256" key="6">
    <source>
        <dbReference type="ARBA" id="ARBA00023136"/>
    </source>
</evidence>
<dbReference type="PROSITE" id="PS50850">
    <property type="entry name" value="MFS"/>
    <property type="match status" value="1"/>
</dbReference>
<feature type="transmembrane region" description="Helical" evidence="8">
    <location>
        <begin position="1920"/>
        <end position="1946"/>
    </location>
</feature>
<dbReference type="InterPro" id="IPR050360">
    <property type="entry name" value="MFS_Sugar_Transporters"/>
</dbReference>
<feature type="transmembrane region" description="Helical" evidence="8">
    <location>
        <begin position="1578"/>
        <end position="1598"/>
    </location>
</feature>
<feature type="region of interest" description="Disordered" evidence="7">
    <location>
        <begin position="1419"/>
        <end position="1470"/>
    </location>
</feature>
<organism evidence="10 11">
    <name type="scientific">Venturia nashicola</name>
    <dbReference type="NCBI Taxonomy" id="86259"/>
    <lineage>
        <taxon>Eukaryota</taxon>
        <taxon>Fungi</taxon>
        <taxon>Dikarya</taxon>
        <taxon>Ascomycota</taxon>
        <taxon>Pezizomycotina</taxon>
        <taxon>Dothideomycetes</taxon>
        <taxon>Pleosporomycetidae</taxon>
        <taxon>Venturiales</taxon>
        <taxon>Venturiaceae</taxon>
        <taxon>Venturia</taxon>
    </lineage>
</organism>
<feature type="transmembrane region" description="Helical" evidence="8">
    <location>
        <begin position="1742"/>
        <end position="1762"/>
    </location>
</feature>
<feature type="compositionally biased region" description="Low complexity" evidence="7">
    <location>
        <begin position="977"/>
        <end position="996"/>
    </location>
</feature>
<dbReference type="NCBIfam" id="TIGR00879">
    <property type="entry name" value="SP"/>
    <property type="match status" value="1"/>
</dbReference>
<evidence type="ECO:0000256" key="1">
    <source>
        <dbReference type="ARBA" id="ARBA00004141"/>
    </source>
</evidence>
<feature type="region of interest" description="Disordered" evidence="7">
    <location>
        <begin position="868"/>
        <end position="907"/>
    </location>
</feature>
<feature type="compositionally biased region" description="Polar residues" evidence="7">
    <location>
        <begin position="18"/>
        <end position="31"/>
    </location>
</feature>